<evidence type="ECO:0000256" key="9">
    <source>
        <dbReference type="SAM" id="MobiDB-lite"/>
    </source>
</evidence>
<evidence type="ECO:0000256" key="6">
    <source>
        <dbReference type="ARBA" id="ARBA00022989"/>
    </source>
</evidence>
<keyword evidence="4 8" id="KW-0337">GPI-anchor biosynthesis</keyword>
<dbReference type="UniPathway" id="UPA00196"/>
<dbReference type="GO" id="GO:0072659">
    <property type="term" value="P:protein localization to plasma membrane"/>
    <property type="evidence" value="ECO:0007669"/>
    <property type="project" value="TreeGrafter"/>
</dbReference>
<dbReference type="EMBL" id="WTPW01000161">
    <property type="protein sequence ID" value="KAF0540859.1"/>
    <property type="molecule type" value="Genomic_DNA"/>
</dbReference>
<feature type="transmembrane region" description="Helical" evidence="8">
    <location>
        <begin position="55"/>
        <end position="73"/>
    </location>
</feature>
<proteinExistence type="inferred from homology"/>
<evidence type="ECO:0000256" key="4">
    <source>
        <dbReference type="ARBA" id="ARBA00022502"/>
    </source>
</evidence>
<keyword evidence="8" id="KW-0808">Transferase</keyword>
<keyword evidence="8" id="KW-0012">Acyltransferase</keyword>
<feature type="transmembrane region" description="Helical" evidence="8">
    <location>
        <begin position="79"/>
        <end position="98"/>
    </location>
</feature>
<dbReference type="OrthoDB" id="15270at2759"/>
<feature type="transmembrane region" description="Helical" evidence="8">
    <location>
        <begin position="25"/>
        <end position="43"/>
    </location>
</feature>
<keyword evidence="11" id="KW-1185">Reference proteome</keyword>
<name>A0A8H4AWY0_GIGMA</name>
<dbReference type="AlphaFoldDB" id="A0A8H4AWY0"/>
<feature type="transmembrane region" description="Helical" evidence="8">
    <location>
        <begin position="290"/>
        <end position="312"/>
    </location>
</feature>
<organism evidence="10 11">
    <name type="scientific">Gigaspora margarita</name>
    <dbReference type="NCBI Taxonomy" id="4874"/>
    <lineage>
        <taxon>Eukaryota</taxon>
        <taxon>Fungi</taxon>
        <taxon>Fungi incertae sedis</taxon>
        <taxon>Mucoromycota</taxon>
        <taxon>Glomeromycotina</taxon>
        <taxon>Glomeromycetes</taxon>
        <taxon>Diversisporales</taxon>
        <taxon>Gigasporaceae</taxon>
        <taxon>Gigaspora</taxon>
    </lineage>
</organism>
<feature type="transmembrane region" description="Helical" evidence="8">
    <location>
        <begin position="161"/>
        <end position="182"/>
    </location>
</feature>
<dbReference type="GO" id="GO:0005789">
    <property type="term" value="C:endoplasmic reticulum membrane"/>
    <property type="evidence" value="ECO:0007669"/>
    <property type="project" value="UniProtKB-SubCell"/>
</dbReference>
<evidence type="ECO:0000256" key="7">
    <source>
        <dbReference type="ARBA" id="ARBA00023136"/>
    </source>
</evidence>
<comment type="function">
    <text evidence="8">A acetyltransferase, which acetylates the inositol ring of phosphatidylinositol during biosynthesis of GPI-anchor.</text>
</comment>
<evidence type="ECO:0000256" key="8">
    <source>
        <dbReference type="RuleBase" id="RU280819"/>
    </source>
</evidence>
<dbReference type="EC" id="2.3.-.-" evidence="8"/>
<keyword evidence="6 8" id="KW-1133">Transmembrane helix</keyword>
<evidence type="ECO:0000313" key="10">
    <source>
        <dbReference type="EMBL" id="KAF0540859.1"/>
    </source>
</evidence>
<feature type="transmembrane region" description="Helical" evidence="8">
    <location>
        <begin position="479"/>
        <end position="501"/>
    </location>
</feature>
<dbReference type="PIRSF" id="PIRSF017321">
    <property type="entry name" value="GWT1"/>
    <property type="match status" value="1"/>
</dbReference>
<feature type="transmembrane region" description="Helical" evidence="8">
    <location>
        <begin position="234"/>
        <end position="252"/>
    </location>
</feature>
<feature type="transmembrane region" description="Helical" evidence="8">
    <location>
        <begin position="335"/>
        <end position="355"/>
    </location>
</feature>
<reference evidence="10 11" key="1">
    <citation type="journal article" date="2019" name="Environ. Microbiol.">
        <title>At the nexus of three kingdoms: the genome of the mycorrhizal fungus Gigaspora margarita provides insights into plant, endobacterial and fungal interactions.</title>
        <authorList>
            <person name="Venice F."/>
            <person name="Ghignone S."/>
            <person name="Salvioli di Fossalunga A."/>
            <person name="Amselem J."/>
            <person name="Novero M."/>
            <person name="Xianan X."/>
            <person name="Sedzielewska Toro K."/>
            <person name="Morin E."/>
            <person name="Lipzen A."/>
            <person name="Grigoriev I.V."/>
            <person name="Henrissat B."/>
            <person name="Martin F.M."/>
            <person name="Bonfante P."/>
        </authorList>
    </citation>
    <scope>NUCLEOTIDE SEQUENCE [LARGE SCALE GENOMIC DNA]</scope>
    <source>
        <strain evidence="10 11">BEG34</strain>
    </source>
</reference>
<dbReference type="InterPro" id="IPR009447">
    <property type="entry name" value="PIGW/GWT1"/>
</dbReference>
<feature type="transmembrane region" description="Helical" evidence="8">
    <location>
        <begin position="411"/>
        <end position="432"/>
    </location>
</feature>
<dbReference type="Pfam" id="PF06423">
    <property type="entry name" value="GWT1"/>
    <property type="match status" value="1"/>
</dbReference>
<feature type="transmembrane region" description="Helical" evidence="8">
    <location>
        <begin position="194"/>
        <end position="213"/>
    </location>
</feature>
<accession>A0A8H4AWY0</accession>
<dbReference type="PANTHER" id="PTHR20661">
    <property type="entry name" value="PHOSPHATIDYLINOSITOL-GLYCAN BIOSYNTHESIS CLASS W PROTEIN"/>
    <property type="match status" value="1"/>
</dbReference>
<dbReference type="PANTHER" id="PTHR20661:SF0">
    <property type="entry name" value="PHOSPHATIDYLINOSITOL-GLYCAN BIOSYNTHESIS CLASS W PROTEIN"/>
    <property type="match status" value="1"/>
</dbReference>
<evidence type="ECO:0000256" key="5">
    <source>
        <dbReference type="ARBA" id="ARBA00022692"/>
    </source>
</evidence>
<evidence type="ECO:0000256" key="3">
    <source>
        <dbReference type="ARBA" id="ARBA00007559"/>
    </source>
</evidence>
<gene>
    <name evidence="10" type="ORF">F8M41_006167</name>
</gene>
<keyword evidence="5 8" id="KW-0812">Transmembrane</keyword>
<dbReference type="GO" id="GO:0032216">
    <property type="term" value="F:glucosaminyl-phosphatidylinositol O-acyltransferase activity"/>
    <property type="evidence" value="ECO:0007669"/>
    <property type="project" value="TreeGrafter"/>
</dbReference>
<evidence type="ECO:0000256" key="1">
    <source>
        <dbReference type="ARBA" id="ARBA00004141"/>
    </source>
</evidence>
<feature type="transmembrane region" description="Helical" evidence="8">
    <location>
        <begin position="264"/>
        <end position="283"/>
    </location>
</feature>
<dbReference type="GO" id="GO:0006506">
    <property type="term" value="P:GPI anchor biosynthetic process"/>
    <property type="evidence" value="ECO:0007669"/>
    <property type="project" value="UniProtKB-UniPathway"/>
</dbReference>
<comment type="similarity">
    <text evidence="3 8">Belongs to the PIGW family.</text>
</comment>
<keyword evidence="8" id="KW-0256">Endoplasmic reticulum</keyword>
<sequence length="508" mass="58372">MDEAEYKKAKEEWVTGHEGGPMMEIYFISFVFLNSFALWSATAKYTKIFDYTSNNIISNFLLEYIILIIPSLLSCTLLAGYAFYLNVILLILTFLIIINNSSPKSTSDEKKKKKNRWESDSEDEELSELSVNDEKNLTDADSKIKEEIDSDKIKKKPFLSAYRSCMMILTCLSILAVDFSVFPRRLAKTETYGTSLMDLGVGSFVFSSGIVAARPFLKKPENRFKPFKGQLLRAVRQALPILILGFIRLMMVKGVDYQEHASEYGIHWNFFFTLGFLPIFVTLCRTLHKYVRFSIVGLSIATLYQITLYLGLEDYILYAHRTDLISSNKEGICSFWGYLSMFLIGLDIGHYILPVDPYYAIRQNRRAKKKPKPQKLAMILFSLVILFWLGFIFCIVIGIPISRRIANLSYVFWVIASNTTFLVLFQIVEITFFEYWKNERNLPFIIEAVNSNGLAVFLLANLLTGLVNLSIRTLFVNDSLAECILAGYMFVIVAIAIWFNINNWKFIL</sequence>
<feature type="transmembrane region" description="Helical" evidence="8">
    <location>
        <begin position="444"/>
        <end position="467"/>
    </location>
</feature>
<protein>
    <recommendedName>
        <fullName evidence="8">GPI-anchored wall transfer protein</fullName>
        <ecNumber evidence="8">2.3.-.-</ecNumber>
    </recommendedName>
</protein>
<dbReference type="Proteomes" id="UP000439903">
    <property type="component" value="Unassembled WGS sequence"/>
</dbReference>
<keyword evidence="7 8" id="KW-0472">Membrane</keyword>
<comment type="subcellular location">
    <subcellularLocation>
        <location evidence="8">Endoplasmic reticulum membrane</location>
        <topology evidence="8">Multi-pass membrane protein</topology>
    </subcellularLocation>
    <subcellularLocation>
        <location evidence="1">Membrane</location>
        <topology evidence="1">Multi-pass membrane protein</topology>
    </subcellularLocation>
</comment>
<comment type="caution">
    <text evidence="10">The sequence shown here is derived from an EMBL/GenBank/DDBJ whole genome shotgun (WGS) entry which is preliminary data.</text>
</comment>
<evidence type="ECO:0000313" key="11">
    <source>
        <dbReference type="Proteomes" id="UP000439903"/>
    </source>
</evidence>
<feature type="region of interest" description="Disordered" evidence="9">
    <location>
        <begin position="103"/>
        <end position="132"/>
    </location>
</feature>
<evidence type="ECO:0000256" key="2">
    <source>
        <dbReference type="ARBA" id="ARBA00004687"/>
    </source>
</evidence>
<comment type="pathway">
    <text evidence="2 8">Glycolipid biosynthesis; glycosylphosphatidylinositol-anchor biosynthesis.</text>
</comment>
<feature type="transmembrane region" description="Helical" evidence="8">
    <location>
        <begin position="376"/>
        <end position="399"/>
    </location>
</feature>